<dbReference type="AlphaFoldDB" id="A0A2R6X2R9"/>
<accession>A0A2R6X2R9</accession>
<protein>
    <submittedName>
        <fullName evidence="2">Uncharacterized protein</fullName>
    </submittedName>
</protein>
<dbReference type="Proteomes" id="UP000244005">
    <property type="component" value="Unassembled WGS sequence"/>
</dbReference>
<keyword evidence="3" id="KW-1185">Reference proteome</keyword>
<sequence>MDVIFSLCSFPCNVTVESRGQRSPPALNGRHEMLERMSIERSVISGSFARLVVNRHRCQHKSRPKRDFLFCAFMSCRWPSASPSTRLAPEYSEQAEDPSPCVGRVRSKAPAHETRLSSLRRVIISVVALLLCAAMRVHMDRPAI</sequence>
<reference evidence="3" key="1">
    <citation type="journal article" date="2017" name="Cell">
        <title>Insights into land plant evolution garnered from the Marchantia polymorpha genome.</title>
        <authorList>
            <person name="Bowman J.L."/>
            <person name="Kohchi T."/>
            <person name="Yamato K.T."/>
            <person name="Jenkins J."/>
            <person name="Shu S."/>
            <person name="Ishizaki K."/>
            <person name="Yamaoka S."/>
            <person name="Nishihama R."/>
            <person name="Nakamura Y."/>
            <person name="Berger F."/>
            <person name="Adam C."/>
            <person name="Aki S.S."/>
            <person name="Althoff F."/>
            <person name="Araki T."/>
            <person name="Arteaga-Vazquez M.A."/>
            <person name="Balasubrmanian S."/>
            <person name="Barry K."/>
            <person name="Bauer D."/>
            <person name="Boehm C.R."/>
            <person name="Briginshaw L."/>
            <person name="Caballero-Perez J."/>
            <person name="Catarino B."/>
            <person name="Chen F."/>
            <person name="Chiyoda S."/>
            <person name="Chovatia M."/>
            <person name="Davies K.M."/>
            <person name="Delmans M."/>
            <person name="Demura T."/>
            <person name="Dierschke T."/>
            <person name="Dolan L."/>
            <person name="Dorantes-Acosta A.E."/>
            <person name="Eklund D.M."/>
            <person name="Florent S.N."/>
            <person name="Flores-Sandoval E."/>
            <person name="Fujiyama A."/>
            <person name="Fukuzawa H."/>
            <person name="Galik B."/>
            <person name="Grimanelli D."/>
            <person name="Grimwood J."/>
            <person name="Grossniklaus U."/>
            <person name="Hamada T."/>
            <person name="Haseloff J."/>
            <person name="Hetherington A.J."/>
            <person name="Higo A."/>
            <person name="Hirakawa Y."/>
            <person name="Hundley H.N."/>
            <person name="Ikeda Y."/>
            <person name="Inoue K."/>
            <person name="Inoue S.I."/>
            <person name="Ishida S."/>
            <person name="Jia Q."/>
            <person name="Kakita M."/>
            <person name="Kanazawa T."/>
            <person name="Kawai Y."/>
            <person name="Kawashima T."/>
            <person name="Kennedy M."/>
            <person name="Kinose K."/>
            <person name="Kinoshita T."/>
            <person name="Kohara Y."/>
            <person name="Koide E."/>
            <person name="Komatsu K."/>
            <person name="Kopischke S."/>
            <person name="Kubo M."/>
            <person name="Kyozuka J."/>
            <person name="Lagercrantz U."/>
            <person name="Lin S.S."/>
            <person name="Lindquist E."/>
            <person name="Lipzen A.M."/>
            <person name="Lu C.W."/>
            <person name="De Luna E."/>
            <person name="Martienssen R.A."/>
            <person name="Minamino N."/>
            <person name="Mizutani M."/>
            <person name="Mizutani M."/>
            <person name="Mochizuki N."/>
            <person name="Monte I."/>
            <person name="Mosher R."/>
            <person name="Nagasaki H."/>
            <person name="Nakagami H."/>
            <person name="Naramoto S."/>
            <person name="Nishitani K."/>
            <person name="Ohtani M."/>
            <person name="Okamoto T."/>
            <person name="Okumura M."/>
            <person name="Phillips J."/>
            <person name="Pollak B."/>
            <person name="Reinders A."/>
            <person name="Rovekamp M."/>
            <person name="Sano R."/>
            <person name="Sawa S."/>
            <person name="Schmid M.W."/>
            <person name="Shirakawa M."/>
            <person name="Solano R."/>
            <person name="Spunde A."/>
            <person name="Suetsugu N."/>
            <person name="Sugano S."/>
            <person name="Sugiyama A."/>
            <person name="Sun R."/>
            <person name="Suzuki Y."/>
            <person name="Takenaka M."/>
            <person name="Takezawa D."/>
            <person name="Tomogane H."/>
            <person name="Tsuzuki M."/>
            <person name="Ueda T."/>
            <person name="Umeda M."/>
            <person name="Ward J.M."/>
            <person name="Watanabe Y."/>
            <person name="Yazaki K."/>
            <person name="Yokoyama R."/>
            <person name="Yoshitake Y."/>
            <person name="Yotsui I."/>
            <person name="Zachgo S."/>
            <person name="Schmutz J."/>
        </authorList>
    </citation>
    <scope>NUCLEOTIDE SEQUENCE [LARGE SCALE GENOMIC DNA]</scope>
    <source>
        <strain evidence="3">Tak-1</strain>
    </source>
</reference>
<organism evidence="2 3">
    <name type="scientific">Marchantia polymorpha</name>
    <name type="common">Common liverwort</name>
    <name type="synonym">Marchantia aquatica</name>
    <dbReference type="NCBI Taxonomy" id="3197"/>
    <lineage>
        <taxon>Eukaryota</taxon>
        <taxon>Viridiplantae</taxon>
        <taxon>Streptophyta</taxon>
        <taxon>Embryophyta</taxon>
        <taxon>Marchantiophyta</taxon>
        <taxon>Marchantiopsida</taxon>
        <taxon>Marchantiidae</taxon>
        <taxon>Marchantiales</taxon>
        <taxon>Marchantiaceae</taxon>
        <taxon>Marchantia</taxon>
    </lineage>
</organism>
<evidence type="ECO:0000313" key="2">
    <source>
        <dbReference type="EMBL" id="PTQ40404.1"/>
    </source>
</evidence>
<evidence type="ECO:0000256" key="1">
    <source>
        <dbReference type="SAM" id="MobiDB-lite"/>
    </source>
</evidence>
<dbReference type="EMBL" id="KZ772712">
    <property type="protein sequence ID" value="PTQ40404.1"/>
    <property type="molecule type" value="Genomic_DNA"/>
</dbReference>
<gene>
    <name evidence="2" type="ORF">MARPO_0040s0077</name>
</gene>
<dbReference type="Gramene" id="Mp2g21370.1">
    <property type="protein sequence ID" value="Mp2g21370.1.cds1"/>
    <property type="gene ID" value="Mp2g21370"/>
</dbReference>
<evidence type="ECO:0000313" key="3">
    <source>
        <dbReference type="Proteomes" id="UP000244005"/>
    </source>
</evidence>
<proteinExistence type="predicted"/>
<name>A0A2R6X2R9_MARPO</name>
<feature type="region of interest" description="Disordered" evidence="1">
    <location>
        <begin position="82"/>
        <end position="105"/>
    </location>
</feature>